<dbReference type="Pfam" id="PF13621">
    <property type="entry name" value="Cupin_8"/>
    <property type="match status" value="1"/>
</dbReference>
<dbReference type="FunFam" id="2.60.120.650:FF:000061">
    <property type="entry name" value="Glucosamine 6-phosphate N-acetyltransferase"/>
    <property type="match status" value="1"/>
</dbReference>
<name>A0A1W0A977_9STRA</name>
<evidence type="ECO:0000313" key="9">
    <source>
        <dbReference type="EMBL" id="OQS06560.1"/>
    </source>
</evidence>
<keyword evidence="6" id="KW-0408">Iron</keyword>
<protein>
    <recommendedName>
        <fullName evidence="8">JmjC domain-containing protein</fullName>
    </recommendedName>
</protein>
<dbReference type="PROSITE" id="PS51184">
    <property type="entry name" value="JMJC"/>
    <property type="match status" value="1"/>
</dbReference>
<keyword evidence="3" id="KW-0479">Metal-binding</keyword>
<evidence type="ECO:0000256" key="5">
    <source>
        <dbReference type="ARBA" id="ARBA00023002"/>
    </source>
</evidence>
<proteinExistence type="predicted"/>
<dbReference type="Proteomes" id="UP000243217">
    <property type="component" value="Unassembled WGS sequence"/>
</dbReference>
<evidence type="ECO:0000256" key="1">
    <source>
        <dbReference type="ARBA" id="ARBA00001954"/>
    </source>
</evidence>
<dbReference type="AlphaFoldDB" id="A0A1W0A977"/>
<evidence type="ECO:0000259" key="8">
    <source>
        <dbReference type="PROSITE" id="PS51184"/>
    </source>
</evidence>
<comment type="cofactor">
    <cofactor evidence="1">
        <name>Fe(2+)</name>
        <dbReference type="ChEBI" id="CHEBI:29033"/>
    </cofactor>
</comment>
<evidence type="ECO:0000256" key="6">
    <source>
        <dbReference type="ARBA" id="ARBA00023004"/>
    </source>
</evidence>
<dbReference type="Gene3D" id="2.60.120.650">
    <property type="entry name" value="Cupin"/>
    <property type="match status" value="1"/>
</dbReference>
<feature type="domain" description="JmjC" evidence="8">
    <location>
        <begin position="235"/>
        <end position="381"/>
    </location>
</feature>
<keyword evidence="10" id="KW-1185">Reference proteome</keyword>
<dbReference type="InterPro" id="IPR041667">
    <property type="entry name" value="Cupin_8"/>
</dbReference>
<keyword evidence="4" id="KW-0223">Dioxygenase</keyword>
<organism evidence="9 10">
    <name type="scientific">Thraustotheca clavata</name>
    <dbReference type="NCBI Taxonomy" id="74557"/>
    <lineage>
        <taxon>Eukaryota</taxon>
        <taxon>Sar</taxon>
        <taxon>Stramenopiles</taxon>
        <taxon>Oomycota</taxon>
        <taxon>Saprolegniomycetes</taxon>
        <taxon>Saprolegniales</taxon>
        <taxon>Achlyaceae</taxon>
        <taxon>Thraustotheca</taxon>
    </lineage>
</organism>
<dbReference type="InterPro" id="IPR003347">
    <property type="entry name" value="JmjC_dom"/>
</dbReference>
<evidence type="ECO:0000256" key="4">
    <source>
        <dbReference type="ARBA" id="ARBA00022964"/>
    </source>
</evidence>
<gene>
    <name evidence="9" type="ORF">THRCLA_01401</name>
</gene>
<evidence type="ECO:0000256" key="2">
    <source>
        <dbReference type="ARBA" id="ARBA00004123"/>
    </source>
</evidence>
<dbReference type="GO" id="GO:0005634">
    <property type="term" value="C:nucleus"/>
    <property type="evidence" value="ECO:0007669"/>
    <property type="project" value="UniProtKB-SubCell"/>
</dbReference>
<sequence>MEVALLTAAEKHVEVNEWIKAQNLANEAVHRIWDRLHVGKWNDVDVIWRERFAKASLLLAQCQIALTNDARKAINTLDTGILMAGPYGRGLHAMIDSLMEQFAKENDEIHGKRICVRPSMENVSLYPVETKKSVIECIPPPSLQRFYEKYMLPQVPVVIRGAMNHWPALGQTRGWADLNYLKRVAGLRTVPVEMGSNYLDDDWSQTLMPLGEFIDKYIVSPSSTTGYLAQHALFEQIPQLRQDICIPDYCALSMTEDDDEDCDDEVVVNAWFGPANTISPLHHDPAHNLLCQVVGRKYLRLYAPEYSSSLYPVEGLLSNTSQVQVEAVDHETFPLFSTATYMEATLHPGDMLYLPPKYWHFVQSLDISFSVSCWFAQPKDN</sequence>
<dbReference type="PANTHER" id="PTHR12461">
    <property type="entry name" value="HYPOXIA-INDUCIBLE FACTOR 1 ALPHA INHIBITOR-RELATED"/>
    <property type="match status" value="1"/>
</dbReference>
<dbReference type="OrthoDB" id="47172at2759"/>
<dbReference type="PANTHER" id="PTHR12461:SF105">
    <property type="entry name" value="HYPOXIA-INDUCIBLE FACTOR 1-ALPHA INHIBITOR"/>
    <property type="match status" value="1"/>
</dbReference>
<comment type="subcellular location">
    <subcellularLocation>
        <location evidence="2">Nucleus</location>
    </subcellularLocation>
</comment>
<reference evidence="9 10" key="1">
    <citation type="journal article" date="2014" name="Genome Biol. Evol.">
        <title>The secreted proteins of Achlya hypogyna and Thraustotheca clavata identify the ancestral oomycete secretome and reveal gene acquisitions by horizontal gene transfer.</title>
        <authorList>
            <person name="Misner I."/>
            <person name="Blouin N."/>
            <person name="Leonard G."/>
            <person name="Richards T.A."/>
            <person name="Lane C.E."/>
        </authorList>
    </citation>
    <scope>NUCLEOTIDE SEQUENCE [LARGE SCALE GENOMIC DNA]</scope>
    <source>
        <strain evidence="9 10">ATCC 34112</strain>
    </source>
</reference>
<evidence type="ECO:0000256" key="3">
    <source>
        <dbReference type="ARBA" id="ARBA00022723"/>
    </source>
</evidence>
<comment type="caution">
    <text evidence="9">The sequence shown here is derived from an EMBL/GenBank/DDBJ whole genome shotgun (WGS) entry which is preliminary data.</text>
</comment>
<dbReference type="GO" id="GO:0046872">
    <property type="term" value="F:metal ion binding"/>
    <property type="evidence" value="ECO:0007669"/>
    <property type="project" value="UniProtKB-KW"/>
</dbReference>
<evidence type="ECO:0000313" key="10">
    <source>
        <dbReference type="Proteomes" id="UP000243217"/>
    </source>
</evidence>
<dbReference type="InterPro" id="IPR056520">
    <property type="entry name" value="ARM_KDM8_N"/>
</dbReference>
<dbReference type="GO" id="GO:0051213">
    <property type="term" value="F:dioxygenase activity"/>
    <property type="evidence" value="ECO:0007669"/>
    <property type="project" value="UniProtKB-KW"/>
</dbReference>
<dbReference type="SUPFAM" id="SSF51197">
    <property type="entry name" value="Clavaminate synthase-like"/>
    <property type="match status" value="1"/>
</dbReference>
<dbReference type="STRING" id="74557.A0A1W0A977"/>
<evidence type="ECO:0000256" key="7">
    <source>
        <dbReference type="ARBA" id="ARBA00023242"/>
    </source>
</evidence>
<dbReference type="SMART" id="SM00558">
    <property type="entry name" value="JmjC"/>
    <property type="match status" value="1"/>
</dbReference>
<keyword evidence="5" id="KW-0560">Oxidoreductase</keyword>
<accession>A0A1W0A977</accession>
<keyword evidence="7" id="KW-0539">Nucleus</keyword>
<dbReference type="Pfam" id="PF24472">
    <property type="entry name" value="ARM_KDM8_N"/>
    <property type="match status" value="1"/>
</dbReference>
<dbReference type="EMBL" id="JNBS01000330">
    <property type="protein sequence ID" value="OQS06560.1"/>
    <property type="molecule type" value="Genomic_DNA"/>
</dbReference>